<sequence>MDQQSLMQTVQITIIAAIMAPFFLPTLLFHSEQSLVVSGNNSCSTLVLIQKKPEFDNTANIVNHNSQLNVSANSFLWNGMKLWTYNFISLAPLNSIMQFLLMTCEPGKEATLCISGFLLVGTIERNPISQLM</sequence>
<keyword evidence="3" id="KW-1185">Reference proteome</keyword>
<keyword evidence="1" id="KW-0472">Membrane</keyword>
<feature type="transmembrane region" description="Helical" evidence="1">
    <location>
        <begin position="12"/>
        <end position="30"/>
    </location>
</feature>
<accession>A0A7J8M4Y9</accession>
<organism evidence="2 3">
    <name type="scientific">Gossypium lobatum</name>
    <dbReference type="NCBI Taxonomy" id="34289"/>
    <lineage>
        <taxon>Eukaryota</taxon>
        <taxon>Viridiplantae</taxon>
        <taxon>Streptophyta</taxon>
        <taxon>Embryophyta</taxon>
        <taxon>Tracheophyta</taxon>
        <taxon>Spermatophyta</taxon>
        <taxon>Magnoliopsida</taxon>
        <taxon>eudicotyledons</taxon>
        <taxon>Gunneridae</taxon>
        <taxon>Pentapetalae</taxon>
        <taxon>rosids</taxon>
        <taxon>malvids</taxon>
        <taxon>Malvales</taxon>
        <taxon>Malvaceae</taxon>
        <taxon>Malvoideae</taxon>
        <taxon>Gossypium</taxon>
    </lineage>
</organism>
<dbReference type="Proteomes" id="UP000593572">
    <property type="component" value="Unassembled WGS sequence"/>
</dbReference>
<keyword evidence="1" id="KW-1133">Transmembrane helix</keyword>
<proteinExistence type="predicted"/>
<comment type="caution">
    <text evidence="2">The sequence shown here is derived from an EMBL/GenBank/DDBJ whole genome shotgun (WGS) entry which is preliminary data.</text>
</comment>
<gene>
    <name evidence="2" type="ORF">Golob_016646</name>
</gene>
<dbReference type="EMBL" id="JABEZX010000007">
    <property type="protein sequence ID" value="MBA0559693.1"/>
    <property type="molecule type" value="Genomic_DNA"/>
</dbReference>
<name>A0A7J8M4Y9_9ROSI</name>
<reference evidence="2 3" key="1">
    <citation type="journal article" date="2019" name="Genome Biol. Evol.">
        <title>Insights into the evolution of the New World diploid cottons (Gossypium, subgenus Houzingenia) based on genome sequencing.</title>
        <authorList>
            <person name="Grover C.E."/>
            <person name="Arick M.A. 2nd"/>
            <person name="Thrash A."/>
            <person name="Conover J.L."/>
            <person name="Sanders W.S."/>
            <person name="Peterson D.G."/>
            <person name="Frelichowski J.E."/>
            <person name="Scheffler J.A."/>
            <person name="Scheffler B.E."/>
            <person name="Wendel J.F."/>
        </authorList>
    </citation>
    <scope>NUCLEOTIDE SEQUENCE [LARGE SCALE GENOMIC DNA]</scope>
    <source>
        <strain evidence="2">157</strain>
        <tissue evidence="2">Leaf</tissue>
    </source>
</reference>
<keyword evidence="1" id="KW-0812">Transmembrane</keyword>
<evidence type="ECO:0000313" key="2">
    <source>
        <dbReference type="EMBL" id="MBA0559693.1"/>
    </source>
</evidence>
<evidence type="ECO:0000256" key="1">
    <source>
        <dbReference type="SAM" id="Phobius"/>
    </source>
</evidence>
<dbReference type="AlphaFoldDB" id="A0A7J8M4Y9"/>
<feature type="non-terminal residue" evidence="2">
    <location>
        <position position="1"/>
    </location>
</feature>
<evidence type="ECO:0000313" key="3">
    <source>
        <dbReference type="Proteomes" id="UP000593572"/>
    </source>
</evidence>
<protein>
    <submittedName>
        <fullName evidence="2">Uncharacterized protein</fullName>
    </submittedName>
</protein>